<evidence type="ECO:0000313" key="2">
    <source>
        <dbReference type="Proteomes" id="UP000719412"/>
    </source>
</evidence>
<protein>
    <submittedName>
        <fullName evidence="1">Uncharacterized protein</fullName>
    </submittedName>
</protein>
<organism evidence="1 2">
    <name type="scientific">Tenebrio molitor</name>
    <name type="common">Yellow mealworm beetle</name>
    <dbReference type="NCBI Taxonomy" id="7067"/>
    <lineage>
        <taxon>Eukaryota</taxon>
        <taxon>Metazoa</taxon>
        <taxon>Ecdysozoa</taxon>
        <taxon>Arthropoda</taxon>
        <taxon>Hexapoda</taxon>
        <taxon>Insecta</taxon>
        <taxon>Pterygota</taxon>
        <taxon>Neoptera</taxon>
        <taxon>Endopterygota</taxon>
        <taxon>Coleoptera</taxon>
        <taxon>Polyphaga</taxon>
        <taxon>Cucujiformia</taxon>
        <taxon>Tenebrionidae</taxon>
        <taxon>Tenebrio</taxon>
    </lineage>
</organism>
<reference evidence="1" key="1">
    <citation type="journal article" date="2020" name="J Insects Food Feed">
        <title>The yellow mealworm (Tenebrio molitor) genome: a resource for the emerging insects as food and feed industry.</title>
        <authorList>
            <person name="Eriksson T."/>
            <person name="Andere A."/>
            <person name="Kelstrup H."/>
            <person name="Emery V."/>
            <person name="Picard C."/>
        </authorList>
    </citation>
    <scope>NUCLEOTIDE SEQUENCE</scope>
    <source>
        <strain evidence="1">Stoneville</strain>
        <tissue evidence="1">Whole head</tissue>
    </source>
</reference>
<dbReference type="AlphaFoldDB" id="A0A8J6HI04"/>
<dbReference type="EMBL" id="JABDTM020023653">
    <property type="protein sequence ID" value="KAH0815029.1"/>
    <property type="molecule type" value="Genomic_DNA"/>
</dbReference>
<evidence type="ECO:0000313" key="1">
    <source>
        <dbReference type="EMBL" id="KAH0815029.1"/>
    </source>
</evidence>
<keyword evidence="2" id="KW-1185">Reference proteome</keyword>
<gene>
    <name evidence="1" type="ORF">GEV33_007760</name>
</gene>
<proteinExistence type="predicted"/>
<dbReference type="Proteomes" id="UP000719412">
    <property type="component" value="Unassembled WGS sequence"/>
</dbReference>
<accession>A0A8J6HI04</accession>
<sequence length="186" mass="21945">MEEYGCNEDVAEDDDSVVSERFWKENHRGDSRKWLLRDGYKKKSGRVMSTMKATYPYPAAQEEVQRIGERRAILLRKLYKEAVEEIVHERSEPPPVEKYCTEYDGNYNQIETTRCDTEEDFKKEMYDKYPLYTSPAMSYWNFKIEKDQRGSTFFPGLTTSADLKNPFKRHSGFTKPISEVLDECNL</sequence>
<name>A0A8J6HI04_TENMO</name>
<reference evidence="1" key="2">
    <citation type="submission" date="2021-08" db="EMBL/GenBank/DDBJ databases">
        <authorList>
            <person name="Eriksson T."/>
        </authorList>
    </citation>
    <scope>NUCLEOTIDE SEQUENCE</scope>
    <source>
        <strain evidence="1">Stoneville</strain>
        <tissue evidence="1">Whole head</tissue>
    </source>
</reference>
<comment type="caution">
    <text evidence="1">The sequence shown here is derived from an EMBL/GenBank/DDBJ whole genome shotgun (WGS) entry which is preliminary data.</text>
</comment>